<evidence type="ECO:0000313" key="2">
    <source>
        <dbReference type="EMBL" id="KAK0436694.1"/>
    </source>
</evidence>
<accession>A0AA39J6Q7</accession>
<name>A0AA39J6Q7_9AGAR</name>
<evidence type="ECO:0000256" key="1">
    <source>
        <dbReference type="SAM" id="MobiDB-lite"/>
    </source>
</evidence>
<feature type="compositionally biased region" description="Low complexity" evidence="1">
    <location>
        <begin position="180"/>
        <end position="195"/>
    </location>
</feature>
<keyword evidence="3" id="KW-1185">Reference proteome</keyword>
<reference evidence="2" key="1">
    <citation type="submission" date="2023-06" db="EMBL/GenBank/DDBJ databases">
        <authorList>
            <consortium name="Lawrence Berkeley National Laboratory"/>
            <person name="Ahrendt S."/>
            <person name="Sahu N."/>
            <person name="Indic B."/>
            <person name="Wong-Bajracharya J."/>
            <person name="Merenyi Z."/>
            <person name="Ke H.-M."/>
            <person name="Monk M."/>
            <person name="Kocsube S."/>
            <person name="Drula E."/>
            <person name="Lipzen A."/>
            <person name="Balint B."/>
            <person name="Henrissat B."/>
            <person name="Andreopoulos B."/>
            <person name="Martin F.M."/>
            <person name="Harder C.B."/>
            <person name="Rigling D."/>
            <person name="Ford K.L."/>
            <person name="Foster G.D."/>
            <person name="Pangilinan J."/>
            <person name="Papanicolaou A."/>
            <person name="Barry K."/>
            <person name="LaButti K."/>
            <person name="Viragh M."/>
            <person name="Koriabine M."/>
            <person name="Yan M."/>
            <person name="Riley R."/>
            <person name="Champramary S."/>
            <person name="Plett K.L."/>
            <person name="Tsai I.J."/>
            <person name="Slot J."/>
            <person name="Sipos G."/>
            <person name="Plett J."/>
            <person name="Nagy L.G."/>
            <person name="Grigoriev I.V."/>
        </authorList>
    </citation>
    <scope>NUCLEOTIDE SEQUENCE</scope>
    <source>
        <strain evidence="2">FPL87.14</strain>
    </source>
</reference>
<dbReference type="Proteomes" id="UP001175226">
    <property type="component" value="Unassembled WGS sequence"/>
</dbReference>
<feature type="region of interest" description="Disordered" evidence="1">
    <location>
        <begin position="165"/>
        <end position="195"/>
    </location>
</feature>
<dbReference type="AlphaFoldDB" id="A0AA39J6Q7"/>
<dbReference type="EMBL" id="JAUEPT010000053">
    <property type="protein sequence ID" value="KAK0436694.1"/>
    <property type="molecule type" value="Genomic_DNA"/>
</dbReference>
<protein>
    <submittedName>
        <fullName evidence="2">Uncharacterized protein</fullName>
    </submittedName>
</protein>
<feature type="compositionally biased region" description="Basic and acidic residues" evidence="1">
    <location>
        <begin position="165"/>
        <end position="178"/>
    </location>
</feature>
<evidence type="ECO:0000313" key="3">
    <source>
        <dbReference type="Proteomes" id="UP001175226"/>
    </source>
</evidence>
<sequence>MLENYYLPFISANCFFLTTEILEIKTRLFGTPEPTLKKGQRRPHADVRSSYTSSTSLRDEWPLPSIKEIPAIKQALGAMDDSTLQRDTAFSPGEQHLGSLKTRIRLTICLPRFQHSLPPLLPAMTSSSRFCTNTTHRASAENASVWKEMLRAGIRALMLSRSIPDQRDVGCSPSHRDNVSSSGEQGQHSSGVRNE</sequence>
<gene>
    <name evidence="2" type="ORF">EV421DRAFT_1739389</name>
</gene>
<proteinExistence type="predicted"/>
<feature type="region of interest" description="Disordered" evidence="1">
    <location>
        <begin position="32"/>
        <end position="55"/>
    </location>
</feature>
<organism evidence="2 3">
    <name type="scientific">Armillaria borealis</name>
    <dbReference type="NCBI Taxonomy" id="47425"/>
    <lineage>
        <taxon>Eukaryota</taxon>
        <taxon>Fungi</taxon>
        <taxon>Dikarya</taxon>
        <taxon>Basidiomycota</taxon>
        <taxon>Agaricomycotina</taxon>
        <taxon>Agaricomycetes</taxon>
        <taxon>Agaricomycetidae</taxon>
        <taxon>Agaricales</taxon>
        <taxon>Marasmiineae</taxon>
        <taxon>Physalacriaceae</taxon>
        <taxon>Armillaria</taxon>
    </lineage>
</organism>
<comment type="caution">
    <text evidence="2">The sequence shown here is derived from an EMBL/GenBank/DDBJ whole genome shotgun (WGS) entry which is preliminary data.</text>
</comment>